<protein>
    <recommendedName>
        <fullName evidence="2">Isoprenyl transferase</fullName>
        <ecNumber evidence="2">2.5.1.-</ecNumber>
    </recommendedName>
</protein>
<dbReference type="HAMAP" id="MF_01139">
    <property type="entry name" value="ISPT"/>
    <property type="match status" value="1"/>
</dbReference>
<dbReference type="PROSITE" id="PS01066">
    <property type="entry name" value="UPP_SYNTHASE"/>
    <property type="match status" value="1"/>
</dbReference>
<evidence type="ECO:0000256" key="2">
    <source>
        <dbReference type="HAMAP-Rule" id="MF_01139"/>
    </source>
</evidence>
<dbReference type="GO" id="GO:0045547">
    <property type="term" value="F:ditrans,polycis-polyprenyl diphosphate synthase [(2E,6E)-farnesyl diphosphate specific] activity"/>
    <property type="evidence" value="ECO:0007669"/>
    <property type="project" value="TreeGrafter"/>
</dbReference>
<feature type="binding site" evidence="2">
    <location>
        <position position="178"/>
    </location>
    <ligand>
        <name>substrate</name>
    </ligand>
</feature>
<dbReference type="PANTHER" id="PTHR10291">
    <property type="entry name" value="DEHYDRODOLICHYL DIPHOSPHATE SYNTHASE FAMILY MEMBER"/>
    <property type="match status" value="1"/>
</dbReference>
<comment type="function">
    <text evidence="2">Catalyzes the condensation of isopentenyl diphosphate (IPP) with allylic pyrophosphates generating different type of terpenoids.</text>
</comment>
<dbReference type="NCBIfam" id="TIGR00055">
    <property type="entry name" value="uppS"/>
    <property type="match status" value="1"/>
</dbReference>
<dbReference type="EMBL" id="MFNF01000040">
    <property type="protein sequence ID" value="OGH01030.1"/>
    <property type="molecule type" value="Genomic_DNA"/>
</dbReference>
<name>A0A1F6GSG8_9PROT</name>
<organism evidence="3 4">
    <name type="scientific">Candidatus Lambdaproteobacteria bacterium RIFOXYD2_FULL_56_26</name>
    <dbReference type="NCBI Taxonomy" id="1817773"/>
    <lineage>
        <taxon>Bacteria</taxon>
        <taxon>Pseudomonadati</taxon>
        <taxon>Pseudomonadota</taxon>
        <taxon>Candidatus Lambdaproteobacteria</taxon>
    </lineage>
</organism>
<dbReference type="AlphaFoldDB" id="A0A1F6GSG8"/>
<comment type="caution">
    <text evidence="3">The sequence shown here is derived from an EMBL/GenBank/DDBJ whole genome shotgun (WGS) entry which is preliminary data.</text>
</comment>
<feature type="binding site" evidence="2">
    <location>
        <position position="10"/>
    </location>
    <ligand>
        <name>Mg(2+)</name>
        <dbReference type="ChEBI" id="CHEBI:18420"/>
    </ligand>
</feature>
<feature type="binding site" evidence="2">
    <location>
        <begin position="11"/>
        <end position="14"/>
    </location>
    <ligand>
        <name>substrate</name>
    </ligand>
</feature>
<feature type="binding site" evidence="2">
    <location>
        <begin position="184"/>
        <end position="186"/>
    </location>
    <ligand>
        <name>substrate</name>
    </ligand>
</feature>
<gene>
    <name evidence="3" type="ORF">A2557_00325</name>
</gene>
<feature type="binding site" evidence="2">
    <location>
        <position position="15"/>
    </location>
    <ligand>
        <name>substrate</name>
    </ligand>
</feature>
<keyword evidence="1 2" id="KW-0808">Transferase</keyword>
<dbReference type="SUPFAM" id="SSF64005">
    <property type="entry name" value="Undecaprenyl diphosphate synthase"/>
    <property type="match status" value="1"/>
</dbReference>
<evidence type="ECO:0000313" key="4">
    <source>
        <dbReference type="Proteomes" id="UP000177583"/>
    </source>
</evidence>
<evidence type="ECO:0000256" key="1">
    <source>
        <dbReference type="ARBA" id="ARBA00022679"/>
    </source>
</evidence>
<dbReference type="FunFam" id="3.40.1180.10:FF:000001">
    <property type="entry name" value="(2E,6E)-farnesyl-diphosphate-specific ditrans,polycis-undecaprenyl-diphosphate synthase"/>
    <property type="match status" value="1"/>
</dbReference>
<feature type="binding site" evidence="2">
    <location>
        <begin position="55"/>
        <end position="57"/>
    </location>
    <ligand>
        <name>substrate</name>
    </ligand>
</feature>
<feature type="binding site" evidence="2">
    <location>
        <position position="23"/>
    </location>
    <ligand>
        <name>substrate</name>
    </ligand>
</feature>
<feature type="binding site" evidence="2">
    <location>
        <position position="197"/>
    </location>
    <ligand>
        <name>Mg(2+)</name>
        <dbReference type="ChEBI" id="CHEBI:18420"/>
    </ligand>
</feature>
<dbReference type="Proteomes" id="UP000177583">
    <property type="component" value="Unassembled WGS sequence"/>
</dbReference>
<dbReference type="Pfam" id="PF01255">
    <property type="entry name" value="Prenyltransf"/>
    <property type="match status" value="1"/>
</dbReference>
<accession>A0A1F6GSG8</accession>
<feature type="binding site" evidence="2">
    <location>
        <position position="59"/>
    </location>
    <ligand>
        <name>substrate</name>
    </ligand>
</feature>
<comment type="similarity">
    <text evidence="2">Belongs to the UPP synthase family.</text>
</comment>
<keyword evidence="2" id="KW-0460">Magnesium</keyword>
<proteinExistence type="inferred from homology"/>
<feature type="binding site" evidence="2">
    <location>
        <position position="27"/>
    </location>
    <ligand>
        <name>substrate</name>
    </ligand>
</feature>
<dbReference type="InterPro" id="IPR018520">
    <property type="entry name" value="UPP_synth-like_CS"/>
</dbReference>
<feature type="active site" description="Proton acceptor" evidence="2">
    <location>
        <position position="58"/>
    </location>
</feature>
<dbReference type="Gene3D" id="3.40.1180.10">
    <property type="entry name" value="Decaprenyl diphosphate synthase-like"/>
    <property type="match status" value="1"/>
</dbReference>
<dbReference type="CDD" id="cd00475">
    <property type="entry name" value="Cis_IPPS"/>
    <property type="match status" value="1"/>
</dbReference>
<feature type="active site" evidence="2">
    <location>
        <position position="10"/>
    </location>
</feature>
<dbReference type="InterPro" id="IPR036424">
    <property type="entry name" value="UPP_synth-like_sf"/>
</dbReference>
<keyword evidence="2" id="KW-0479">Metal-binding</keyword>
<reference evidence="3 4" key="1">
    <citation type="journal article" date="2016" name="Nat. Commun.">
        <title>Thousands of microbial genomes shed light on interconnected biogeochemical processes in an aquifer system.</title>
        <authorList>
            <person name="Anantharaman K."/>
            <person name="Brown C.T."/>
            <person name="Hug L.A."/>
            <person name="Sharon I."/>
            <person name="Castelle C.J."/>
            <person name="Probst A.J."/>
            <person name="Thomas B.C."/>
            <person name="Singh A."/>
            <person name="Wilkins M.J."/>
            <person name="Karaoz U."/>
            <person name="Brodie E.L."/>
            <person name="Williams K.H."/>
            <person name="Hubbard S.S."/>
            <person name="Banfield J.F."/>
        </authorList>
    </citation>
    <scope>NUCLEOTIDE SEQUENCE [LARGE SCALE GENOMIC DNA]</scope>
</reference>
<dbReference type="InterPro" id="IPR001441">
    <property type="entry name" value="UPP_synth-like"/>
</dbReference>
<dbReference type="GO" id="GO:0016094">
    <property type="term" value="P:polyprenol biosynthetic process"/>
    <property type="evidence" value="ECO:0007669"/>
    <property type="project" value="TreeGrafter"/>
</dbReference>
<sequence>MPRHVGIIMDGNGRWASQQHHPRVYGHQNATQAVRDAVEGAAELGIEVLTLFAFSTENWKRPAPEVEALMRLFEEFLGRELEGLQKNQIRLVTIGKKDRLPGFVLDPLEKAIAATKDNRRMTLCLAVDYGSRDEIARAARQIALDCAAGKLEPDRITEELIPAYLDTASLPELDLVIRTSGEQRLSNFLLWQAAYAEFYFTELLWPDFNKAELERALVQYSKRNRRVGAVHGS</sequence>
<evidence type="ECO:0000313" key="3">
    <source>
        <dbReference type="EMBL" id="OGH01030.1"/>
    </source>
</evidence>
<dbReference type="PANTHER" id="PTHR10291:SF0">
    <property type="entry name" value="DEHYDRODOLICHYL DIPHOSPHATE SYNTHASE 2"/>
    <property type="match status" value="1"/>
</dbReference>
<feature type="binding site" evidence="2">
    <location>
        <position position="61"/>
    </location>
    <ligand>
        <name>substrate</name>
    </ligand>
</feature>
<dbReference type="GO" id="GO:0000287">
    <property type="term" value="F:magnesium ion binding"/>
    <property type="evidence" value="ECO:0007669"/>
    <property type="project" value="UniProtKB-UniRule"/>
</dbReference>
<dbReference type="NCBIfam" id="NF011405">
    <property type="entry name" value="PRK14830.1"/>
    <property type="match status" value="1"/>
</dbReference>
<comment type="subunit">
    <text evidence="2">Homodimer.</text>
</comment>
<comment type="cofactor">
    <cofactor evidence="2">
        <name>Mg(2+)</name>
        <dbReference type="ChEBI" id="CHEBI:18420"/>
    </cofactor>
    <text evidence="2">Binds 2 magnesium ions per subunit.</text>
</comment>
<dbReference type="EC" id="2.5.1.-" evidence="2"/>